<dbReference type="InterPro" id="IPR036291">
    <property type="entry name" value="NAD(P)-bd_dom_sf"/>
</dbReference>
<feature type="domain" description="NmrA-like" evidence="1">
    <location>
        <begin position="2"/>
        <end position="258"/>
    </location>
</feature>
<dbReference type="Gene3D" id="3.90.25.10">
    <property type="entry name" value="UDP-galactose 4-epimerase, domain 1"/>
    <property type="match status" value="1"/>
</dbReference>
<comment type="caution">
    <text evidence="2">The sequence shown here is derived from an EMBL/GenBank/DDBJ whole genome shotgun (WGS) entry which is preliminary data.</text>
</comment>
<organism evidence="2 3">
    <name type="scientific">Spirosoma liriopis</name>
    <dbReference type="NCBI Taxonomy" id="2937440"/>
    <lineage>
        <taxon>Bacteria</taxon>
        <taxon>Pseudomonadati</taxon>
        <taxon>Bacteroidota</taxon>
        <taxon>Cytophagia</taxon>
        <taxon>Cytophagales</taxon>
        <taxon>Cytophagaceae</taxon>
        <taxon>Spirosoma</taxon>
    </lineage>
</organism>
<dbReference type="Pfam" id="PF05368">
    <property type="entry name" value="NmrA"/>
    <property type="match status" value="1"/>
</dbReference>
<dbReference type="InterPro" id="IPR008030">
    <property type="entry name" value="NmrA-like"/>
</dbReference>
<accession>A0ABT0HMF9</accession>
<proteinExistence type="predicted"/>
<dbReference type="Proteomes" id="UP001202180">
    <property type="component" value="Unassembled WGS sequence"/>
</dbReference>
<name>A0ABT0HMF9_9BACT</name>
<evidence type="ECO:0000313" key="3">
    <source>
        <dbReference type="Proteomes" id="UP001202180"/>
    </source>
</evidence>
<dbReference type="RefSeq" id="WP_248477912.1">
    <property type="nucleotide sequence ID" value="NZ_JALPRF010000002.1"/>
</dbReference>
<evidence type="ECO:0000313" key="2">
    <source>
        <dbReference type="EMBL" id="MCK8493348.1"/>
    </source>
</evidence>
<dbReference type="PANTHER" id="PTHR47129">
    <property type="entry name" value="QUINONE OXIDOREDUCTASE 2"/>
    <property type="match status" value="1"/>
</dbReference>
<dbReference type="PANTHER" id="PTHR47129:SF1">
    <property type="entry name" value="NMRA-LIKE DOMAIN-CONTAINING PROTEIN"/>
    <property type="match status" value="1"/>
</dbReference>
<gene>
    <name evidence="2" type="ORF">M0L20_15885</name>
</gene>
<protein>
    <submittedName>
        <fullName evidence="2">SDR family oxidoreductase</fullName>
    </submittedName>
</protein>
<dbReference type="SUPFAM" id="SSF51735">
    <property type="entry name" value="NAD(P)-binding Rossmann-fold domains"/>
    <property type="match status" value="1"/>
</dbReference>
<dbReference type="Gene3D" id="3.40.50.720">
    <property type="entry name" value="NAD(P)-binding Rossmann-like Domain"/>
    <property type="match status" value="1"/>
</dbReference>
<reference evidence="2 3" key="1">
    <citation type="submission" date="2022-04" db="EMBL/GenBank/DDBJ databases">
        <title>Spirosoma sp. strain RP8 genome sequencing and assembly.</title>
        <authorList>
            <person name="Jung Y."/>
        </authorList>
    </citation>
    <scope>NUCLEOTIDE SEQUENCE [LARGE SCALE GENOMIC DNA]</scope>
    <source>
        <strain evidence="2 3">RP8</strain>
    </source>
</reference>
<evidence type="ECO:0000259" key="1">
    <source>
        <dbReference type="Pfam" id="PF05368"/>
    </source>
</evidence>
<dbReference type="EMBL" id="JALPRF010000002">
    <property type="protein sequence ID" value="MCK8493348.1"/>
    <property type="molecule type" value="Genomic_DNA"/>
</dbReference>
<keyword evidence="3" id="KW-1185">Reference proteome</keyword>
<dbReference type="CDD" id="cd05269">
    <property type="entry name" value="TMR_SDR_a"/>
    <property type="match status" value="1"/>
</dbReference>
<dbReference type="InterPro" id="IPR052718">
    <property type="entry name" value="NmrA-type_oxidoreductase"/>
</dbReference>
<sequence length="281" mass="29724">MIAVTGASGHLGKATLNYLVAKTDANSLVAIVRDPAKATDLSDKGIQVRTGDYTDPASLAASLAGVDTLLLISSSVVGEERVRQHTNAVNAAKEAGVKHIVYTSATSPSANALFPAAIDHFHTENLLKESGLTYTIFRNNLYLDVLPMIIGDAAQSGQLPFPGGDGKVSYALREDIAEGLANALTSEGHENQIYEIGATSAWSFADIAAILGQKSGKTVDYLDIPASAYEAELAKHLPAPVVSLYTGMAEAIKQNDFNRPDSALEKLLGRQPVNLEDFLKS</sequence>